<evidence type="ECO:0000313" key="2">
    <source>
        <dbReference type="Proteomes" id="UP000092177"/>
    </source>
</evidence>
<dbReference type="KEGG" id="chig:CH63R_05888"/>
<keyword evidence="2" id="KW-1185">Reference proteome</keyword>
<organism evidence="1 2">
    <name type="scientific">Colletotrichum higginsianum (strain IMI 349063)</name>
    <name type="common">Crucifer anthracnose fungus</name>
    <dbReference type="NCBI Taxonomy" id="759273"/>
    <lineage>
        <taxon>Eukaryota</taxon>
        <taxon>Fungi</taxon>
        <taxon>Dikarya</taxon>
        <taxon>Ascomycota</taxon>
        <taxon>Pezizomycotina</taxon>
        <taxon>Sordariomycetes</taxon>
        <taxon>Hypocreomycetidae</taxon>
        <taxon>Glomerellales</taxon>
        <taxon>Glomerellaceae</taxon>
        <taxon>Colletotrichum</taxon>
        <taxon>Colletotrichum destructivum species complex</taxon>
    </lineage>
</organism>
<dbReference type="VEuPathDB" id="FungiDB:CH63R_05888"/>
<dbReference type="AlphaFoldDB" id="A0A1B7YDM2"/>
<gene>
    <name evidence="1" type="ORF">CH63R_05888</name>
</gene>
<accession>A0A1B7YDM2</accession>
<reference evidence="2" key="1">
    <citation type="journal article" date="2017" name="BMC Genomics">
        <title>Gapless genome assembly of Colletotrichum higginsianum reveals chromosome structure and association of transposable elements with secondary metabolite gene clusters.</title>
        <authorList>
            <person name="Dallery J.-F."/>
            <person name="Lapalu N."/>
            <person name="Zampounis A."/>
            <person name="Pigne S."/>
            <person name="Luyten I."/>
            <person name="Amselem J."/>
            <person name="Wittenberg A.H.J."/>
            <person name="Zhou S."/>
            <person name="de Queiroz M.V."/>
            <person name="Robin G.P."/>
            <person name="Auger A."/>
            <person name="Hainaut M."/>
            <person name="Henrissat B."/>
            <person name="Kim K.-T."/>
            <person name="Lee Y.-H."/>
            <person name="Lespinet O."/>
            <person name="Schwartz D.C."/>
            <person name="Thon M.R."/>
            <person name="O'Connell R.J."/>
        </authorList>
    </citation>
    <scope>NUCLEOTIDE SEQUENCE [LARGE SCALE GENOMIC DNA]</scope>
    <source>
        <strain evidence="2">IMI 349063</strain>
    </source>
</reference>
<proteinExistence type="predicted"/>
<protein>
    <submittedName>
        <fullName evidence="1">Uncharacterized protein</fullName>
    </submittedName>
</protein>
<dbReference type="EMBL" id="LTAN01000004">
    <property type="protein sequence ID" value="OBR10196.1"/>
    <property type="molecule type" value="Genomic_DNA"/>
</dbReference>
<dbReference type="Proteomes" id="UP000092177">
    <property type="component" value="Chromosome 4"/>
</dbReference>
<dbReference type="GeneID" id="28864970"/>
<sequence length="104" mass="11977">MSCFHQHLVERLEGRRRRQMSFPTTRRQLHGRIETRWGRNPSLRRSQNQVQVWVQAAKEHVGTPEDKGMAVCGLRLLHVELLRVCDRLLGVEGGLEVVDVNALA</sequence>
<name>A0A1B7YDM2_COLHI</name>
<comment type="caution">
    <text evidence="1">The sequence shown here is derived from an EMBL/GenBank/DDBJ whole genome shotgun (WGS) entry which is preliminary data.</text>
</comment>
<evidence type="ECO:0000313" key="1">
    <source>
        <dbReference type="EMBL" id="OBR10196.1"/>
    </source>
</evidence>
<dbReference type="RefSeq" id="XP_018158713.1">
    <property type="nucleotide sequence ID" value="XM_018300863.1"/>
</dbReference>